<gene>
    <name evidence="2" type="ORF">DWB62_020310</name>
    <name evidence="1" type="ORF">GNY23_20310</name>
</gene>
<dbReference type="AlphaFoldDB" id="A0A7M4DBW7"/>
<evidence type="ECO:0000313" key="1">
    <source>
        <dbReference type="EMBL" id="MUP40146.1"/>
    </source>
</evidence>
<dbReference type="Proteomes" id="UP000462449">
    <property type="component" value="Unassembled WGS sequence"/>
</dbReference>
<comment type="caution">
    <text evidence="1">The sequence shown here is derived from an EMBL/GenBank/DDBJ whole genome shotgun (WGS) entry which is preliminary data.</text>
</comment>
<dbReference type="EMBL" id="QTZN02000116">
    <property type="protein sequence ID" value="MVB09351.1"/>
    <property type="molecule type" value="Genomic_DNA"/>
</dbReference>
<sequence length="58" mass="6502">MEHQQFIGYQRDLFVDEELNSIRQFENCNHVESAGSALEGQLLGAINQRRALAGNLIG</sequence>
<reference evidence="1 4" key="2">
    <citation type="submission" date="2019-12" db="EMBL/GenBank/DDBJ databases">
        <title>Draft genome sequence of Labilibaculum sp. strain 44 isolated from deep waters of Black Sea.</title>
        <authorList>
            <person name="Yadav S."/>
            <person name="Villanueva L."/>
        </authorList>
    </citation>
    <scope>NUCLEOTIDE SEQUENCE [LARGE SCALE GENOMIC DNA]</scope>
    <source>
        <strain evidence="1 4">44</strain>
    </source>
</reference>
<evidence type="ECO:0000313" key="3">
    <source>
        <dbReference type="Proteomes" id="UP000285951"/>
    </source>
</evidence>
<organism evidence="1 4">
    <name type="scientific">Labilibaculum euxinus</name>
    <dbReference type="NCBI Taxonomy" id="2686357"/>
    <lineage>
        <taxon>Bacteria</taxon>
        <taxon>Pseudomonadati</taxon>
        <taxon>Bacteroidota</taxon>
        <taxon>Bacteroidia</taxon>
        <taxon>Marinilabiliales</taxon>
        <taxon>Marinifilaceae</taxon>
        <taxon>Labilibaculum</taxon>
    </lineage>
</organism>
<evidence type="ECO:0000313" key="2">
    <source>
        <dbReference type="EMBL" id="MVB09351.1"/>
    </source>
</evidence>
<dbReference type="EMBL" id="WOTW01000116">
    <property type="protein sequence ID" value="MUP40146.1"/>
    <property type="molecule type" value="Genomic_DNA"/>
</dbReference>
<evidence type="ECO:0000313" key="4">
    <source>
        <dbReference type="Proteomes" id="UP000462449"/>
    </source>
</evidence>
<proteinExistence type="predicted"/>
<dbReference type="Proteomes" id="UP000285951">
    <property type="component" value="Unassembled WGS sequence"/>
</dbReference>
<accession>A0A7M4DBW7</accession>
<keyword evidence="3" id="KW-1185">Reference proteome</keyword>
<protein>
    <submittedName>
        <fullName evidence="1">Uncharacterized protein</fullName>
    </submittedName>
</protein>
<reference evidence="2 3" key="1">
    <citation type="submission" date="2019-11" db="EMBL/GenBank/DDBJ databases">
        <title>Draft genome sequence of Labilibaculum sp. strain SYP isolated from Black Sea.</title>
        <authorList>
            <person name="Yadav S."/>
            <person name="Villanueva L."/>
        </authorList>
    </citation>
    <scope>NUCLEOTIDE SEQUENCE [LARGE SCALE GENOMIC DNA]</scope>
    <source>
        <strain evidence="2 3">44</strain>
    </source>
</reference>
<feature type="non-terminal residue" evidence="1">
    <location>
        <position position="58"/>
    </location>
</feature>
<name>A0A7M4DBW7_9BACT</name>